<geneLocation type="plasmid" evidence="1">
    <name>unnamed1</name>
</geneLocation>
<keyword evidence="2" id="KW-1185">Reference proteome</keyword>
<dbReference type="Proteomes" id="UP001257627">
    <property type="component" value="Unassembled WGS sequence"/>
</dbReference>
<dbReference type="RefSeq" id="WP_266944369.1">
    <property type="nucleotide sequence ID" value="NZ_JAPEMK010000002.1"/>
</dbReference>
<accession>A0ABU3V5I2</accession>
<comment type="caution">
    <text evidence="1">The sequence shown here is derived from an EMBL/GenBank/DDBJ whole genome shotgun (WGS) entry which is preliminary data.</text>
</comment>
<dbReference type="EMBL" id="JARAKF010000003">
    <property type="protein sequence ID" value="MDU9001427.1"/>
    <property type="molecule type" value="Genomic_DNA"/>
</dbReference>
<evidence type="ECO:0000313" key="1">
    <source>
        <dbReference type="EMBL" id="MDU9001427.1"/>
    </source>
</evidence>
<sequence>MKHWTDGFDGAEADEPLVRPFTVTGGRTFPEQDNLRLLTLVTAIPDVPSEIRHGPWKMQPEHRTILTLCTGPTAVAEVAAALALPVSLTKILIGDLIQAGWMRIRPQLAYTQAGGAPSIAILKAVRDGLRRL</sequence>
<proteinExistence type="predicted"/>
<dbReference type="Pfam" id="PF05331">
    <property type="entry name" value="DUF742"/>
    <property type="match status" value="1"/>
</dbReference>
<protein>
    <submittedName>
        <fullName evidence="1">DUF742 domain-containing protein</fullName>
    </submittedName>
</protein>
<dbReference type="PANTHER" id="PTHR36221:SF1">
    <property type="entry name" value="DUF742 DOMAIN-CONTAINING PROTEIN"/>
    <property type="match status" value="1"/>
</dbReference>
<name>A0ABU3V5I2_9ACTN</name>
<dbReference type="InterPro" id="IPR007995">
    <property type="entry name" value="DUF742"/>
</dbReference>
<gene>
    <name evidence="1" type="ORF">PU648_56170</name>
</gene>
<dbReference type="PANTHER" id="PTHR36221">
    <property type="entry name" value="DUF742 DOMAIN-CONTAINING PROTEIN"/>
    <property type="match status" value="1"/>
</dbReference>
<evidence type="ECO:0000313" key="2">
    <source>
        <dbReference type="Proteomes" id="UP001257627"/>
    </source>
</evidence>
<reference evidence="1 2" key="1">
    <citation type="submission" date="2023-02" db="EMBL/GenBank/DDBJ databases">
        <authorList>
            <person name="Maleckis M."/>
        </authorList>
    </citation>
    <scope>NUCLEOTIDE SEQUENCE [LARGE SCALE GENOMIC DNA]</scope>
    <source>
        <strain evidence="1 2">P8-A2</strain>
        <plasmid evidence="1">unnamed1</plasmid>
    </source>
</reference>
<keyword evidence="1" id="KW-0614">Plasmid</keyword>
<organism evidence="1 2">
    <name type="scientific">Streptomyces mirabilis</name>
    <dbReference type="NCBI Taxonomy" id="68239"/>
    <lineage>
        <taxon>Bacteria</taxon>
        <taxon>Bacillati</taxon>
        <taxon>Actinomycetota</taxon>
        <taxon>Actinomycetes</taxon>
        <taxon>Kitasatosporales</taxon>
        <taxon>Streptomycetaceae</taxon>
        <taxon>Streptomyces</taxon>
    </lineage>
</organism>